<dbReference type="AlphaFoldDB" id="A0A0J8S5H0"/>
<evidence type="ECO:0000313" key="1">
    <source>
        <dbReference type="EMBL" id="KMU92650.1"/>
    </source>
</evidence>
<dbReference type="EMBL" id="DS017120">
    <property type="protein sequence ID" value="KMU92650.1"/>
    <property type="molecule type" value="Genomic_DNA"/>
</dbReference>
<protein>
    <submittedName>
        <fullName evidence="1">Uncharacterized protein</fullName>
    </submittedName>
</protein>
<proteinExistence type="predicted"/>
<dbReference type="VEuPathDB" id="FungiDB:CIHG_10480"/>
<organism evidence="1 2">
    <name type="scientific">Coccidioides immitis H538.4</name>
    <dbReference type="NCBI Taxonomy" id="396776"/>
    <lineage>
        <taxon>Eukaryota</taxon>
        <taxon>Fungi</taxon>
        <taxon>Dikarya</taxon>
        <taxon>Ascomycota</taxon>
        <taxon>Pezizomycotina</taxon>
        <taxon>Eurotiomycetes</taxon>
        <taxon>Eurotiomycetidae</taxon>
        <taxon>Onygenales</taxon>
        <taxon>Onygenaceae</taxon>
        <taxon>Coccidioides</taxon>
    </lineage>
</organism>
<evidence type="ECO:0000313" key="2">
    <source>
        <dbReference type="Proteomes" id="UP000054563"/>
    </source>
</evidence>
<sequence>MLCLSGCEATKAAGLLSFLSLFCNFSSLFSLEKISTLSFTEDIKPLSVVASSLLSSLPAITASLLPAQAIVIAVSPAPAGFMNTVILSIQWFFQACHSILEHKLYSPAKEHDITSLFKDLYLMLV</sequence>
<reference evidence="2" key="1">
    <citation type="journal article" date="2010" name="Genome Res.">
        <title>Population genomic sequencing of Coccidioides fungi reveals recent hybridization and transposon control.</title>
        <authorList>
            <person name="Neafsey D.E."/>
            <person name="Barker B.M."/>
            <person name="Sharpton T.J."/>
            <person name="Stajich J.E."/>
            <person name="Park D.J."/>
            <person name="Whiston E."/>
            <person name="Hung C.-Y."/>
            <person name="McMahan C."/>
            <person name="White J."/>
            <person name="Sykes S."/>
            <person name="Heiman D."/>
            <person name="Young S."/>
            <person name="Zeng Q."/>
            <person name="Abouelleil A."/>
            <person name="Aftuck L."/>
            <person name="Bessette D."/>
            <person name="Brown A."/>
            <person name="FitzGerald M."/>
            <person name="Lui A."/>
            <person name="Macdonald J.P."/>
            <person name="Priest M."/>
            <person name="Orbach M.J."/>
            <person name="Galgiani J.N."/>
            <person name="Kirkland T.N."/>
            <person name="Cole G.T."/>
            <person name="Birren B.W."/>
            <person name="Henn M.R."/>
            <person name="Taylor J.W."/>
            <person name="Rounsley S.D."/>
        </authorList>
    </citation>
    <scope>NUCLEOTIDE SEQUENCE [LARGE SCALE GENOMIC DNA]</scope>
    <source>
        <strain evidence="2">H538.4</strain>
    </source>
</reference>
<dbReference type="Proteomes" id="UP000054563">
    <property type="component" value="Unassembled WGS sequence"/>
</dbReference>
<gene>
    <name evidence="1" type="ORF">CIHG_10480</name>
</gene>
<name>A0A0J8S5H0_COCIT</name>
<accession>A0A0J8S5H0</accession>